<feature type="compositionally biased region" description="Acidic residues" evidence="3">
    <location>
        <begin position="47"/>
        <end position="64"/>
    </location>
</feature>
<keyword evidence="6" id="KW-1185">Reference proteome</keyword>
<dbReference type="PANTHER" id="PTHR11208">
    <property type="entry name" value="RNA-BINDING PROTEIN RELATED"/>
    <property type="match status" value="1"/>
</dbReference>
<dbReference type="InterPro" id="IPR004087">
    <property type="entry name" value="KH_dom"/>
</dbReference>
<dbReference type="Pfam" id="PF22675">
    <property type="entry name" value="KH-I_KHDC4-BBP"/>
    <property type="match status" value="1"/>
</dbReference>
<dbReference type="EMBL" id="JBBWWR010000011">
    <property type="protein sequence ID" value="KAK8960185.1"/>
    <property type="molecule type" value="Genomic_DNA"/>
</dbReference>
<dbReference type="InterPro" id="IPR055256">
    <property type="entry name" value="KH_1_KHDC4/BBP-like"/>
</dbReference>
<dbReference type="SMART" id="SM00322">
    <property type="entry name" value="KH"/>
    <property type="match status" value="1"/>
</dbReference>
<dbReference type="Gene3D" id="3.30.1370.10">
    <property type="entry name" value="K Homology domain, type 1"/>
    <property type="match status" value="1"/>
</dbReference>
<dbReference type="PROSITE" id="PS50084">
    <property type="entry name" value="KH_TYPE_1"/>
    <property type="match status" value="1"/>
</dbReference>
<reference evidence="5 6" key="1">
    <citation type="journal article" date="2022" name="Nat. Plants">
        <title>Genomes of leafy and leafless Platanthera orchids illuminate the evolution of mycoheterotrophy.</title>
        <authorList>
            <person name="Li M.H."/>
            <person name="Liu K.W."/>
            <person name="Li Z."/>
            <person name="Lu H.C."/>
            <person name="Ye Q.L."/>
            <person name="Zhang D."/>
            <person name="Wang J.Y."/>
            <person name="Li Y.F."/>
            <person name="Zhong Z.M."/>
            <person name="Liu X."/>
            <person name="Yu X."/>
            <person name="Liu D.K."/>
            <person name="Tu X.D."/>
            <person name="Liu B."/>
            <person name="Hao Y."/>
            <person name="Liao X.Y."/>
            <person name="Jiang Y.T."/>
            <person name="Sun W.H."/>
            <person name="Chen J."/>
            <person name="Chen Y.Q."/>
            <person name="Ai Y."/>
            <person name="Zhai J.W."/>
            <person name="Wu S.S."/>
            <person name="Zhou Z."/>
            <person name="Hsiao Y.Y."/>
            <person name="Wu W.L."/>
            <person name="Chen Y.Y."/>
            <person name="Lin Y.F."/>
            <person name="Hsu J.L."/>
            <person name="Li C.Y."/>
            <person name="Wang Z.W."/>
            <person name="Zhao X."/>
            <person name="Zhong W.Y."/>
            <person name="Ma X.K."/>
            <person name="Ma L."/>
            <person name="Huang J."/>
            <person name="Chen G.Z."/>
            <person name="Huang M.Z."/>
            <person name="Huang L."/>
            <person name="Peng D.H."/>
            <person name="Luo Y.B."/>
            <person name="Zou S.Q."/>
            <person name="Chen S.P."/>
            <person name="Lan S."/>
            <person name="Tsai W.C."/>
            <person name="Van de Peer Y."/>
            <person name="Liu Z.J."/>
        </authorList>
    </citation>
    <scope>NUCLEOTIDE SEQUENCE [LARGE SCALE GENOMIC DNA]</scope>
    <source>
        <strain evidence="5">Lor288</strain>
    </source>
</reference>
<dbReference type="Proteomes" id="UP001412067">
    <property type="component" value="Unassembled WGS sequence"/>
</dbReference>
<feature type="region of interest" description="Disordered" evidence="3">
    <location>
        <begin position="35"/>
        <end position="198"/>
    </location>
</feature>
<feature type="compositionally biased region" description="Acidic residues" evidence="3">
    <location>
        <begin position="93"/>
        <end position="130"/>
    </location>
</feature>
<gene>
    <name evidence="5" type="primary">SPIN1</name>
    <name evidence="5" type="ORF">KSP40_PGU006264</name>
</gene>
<evidence type="ECO:0000259" key="4">
    <source>
        <dbReference type="SMART" id="SM00322"/>
    </source>
</evidence>
<evidence type="ECO:0000313" key="6">
    <source>
        <dbReference type="Proteomes" id="UP001412067"/>
    </source>
</evidence>
<protein>
    <submittedName>
        <fullName evidence="5">KH domain-containing protein SPIN1</fullName>
    </submittedName>
</protein>
<dbReference type="InterPro" id="IPR036612">
    <property type="entry name" value="KH_dom_type_1_sf"/>
</dbReference>
<evidence type="ECO:0000256" key="3">
    <source>
        <dbReference type="SAM" id="MobiDB-lite"/>
    </source>
</evidence>
<accession>A0ABR2M984</accession>
<keyword evidence="1 2" id="KW-0694">RNA-binding</keyword>
<name>A0ABR2M984_9ASPA</name>
<dbReference type="SUPFAM" id="SSF54791">
    <property type="entry name" value="Eukaryotic type KH-domain (KH-domain type I)"/>
    <property type="match status" value="1"/>
</dbReference>
<evidence type="ECO:0000256" key="1">
    <source>
        <dbReference type="ARBA" id="ARBA00022884"/>
    </source>
</evidence>
<comment type="caution">
    <text evidence="5">The sequence shown here is derived from an EMBL/GenBank/DDBJ whole genome shotgun (WGS) entry which is preliminary data.</text>
</comment>
<dbReference type="InterPro" id="IPR045071">
    <property type="entry name" value="BBP-like"/>
</dbReference>
<organism evidence="5 6">
    <name type="scientific">Platanthera guangdongensis</name>
    <dbReference type="NCBI Taxonomy" id="2320717"/>
    <lineage>
        <taxon>Eukaryota</taxon>
        <taxon>Viridiplantae</taxon>
        <taxon>Streptophyta</taxon>
        <taxon>Embryophyta</taxon>
        <taxon>Tracheophyta</taxon>
        <taxon>Spermatophyta</taxon>
        <taxon>Magnoliopsida</taxon>
        <taxon>Liliopsida</taxon>
        <taxon>Asparagales</taxon>
        <taxon>Orchidaceae</taxon>
        <taxon>Orchidoideae</taxon>
        <taxon>Orchideae</taxon>
        <taxon>Orchidinae</taxon>
        <taxon>Platanthera</taxon>
    </lineage>
</organism>
<evidence type="ECO:0000256" key="2">
    <source>
        <dbReference type="PROSITE-ProRule" id="PRU00117"/>
    </source>
</evidence>
<evidence type="ECO:0000313" key="5">
    <source>
        <dbReference type="EMBL" id="KAK8960185.1"/>
    </source>
</evidence>
<feature type="domain" description="K Homology" evidence="4">
    <location>
        <begin position="380"/>
        <end position="468"/>
    </location>
</feature>
<sequence length="666" mass="74944">MERRRPLEIALAWKALLDGHADRRSFFSLFHQQNQNQEEYGSHANSDDEYEEYSEEEMLSEEELNQVGSSDEESNQKIPGAEEPDDKGSFTEESNEEDSDEEPEEPLEEEIEEDASVEEIIEEEIREESEEEHKGKEPLRSTVDQVCRVNGSDQVPSLLEVKKASDAVADDEDFCTEDSDEELDEALEEDIEEDASVDEIIEEEISEELDEKPNENEALRSSVDQLPLVNDGDDKSSLLDAKKAADAVADVPRVSTKRRRSGWDIKAEDVLLLNDRDDQCKNRKTRWSSGTKTETSMLVNDNTELNKTRKTRWSSDQRNSNLELFHQKLDKFLKVNTSFPPTINGDHLSKLLEQVDDSISKVVREYEKNKKPKLPPDHNFLFKKKLYLPSKEYPGYNFIGLILGPKGNTLKKMEEDTGATILLRGKSLSRKEEGSYLDEDHVLIGADNQIYFDDAVRMVEKLLIPVDDRHNYHKVAQLRELAKIRGTLMEGKTHLTKKDPLQSGSLPFQSSASLGKNADILGEKKLGITVTGTPSSSLNLNSTNYPGFTAITRKIPETNSWPPLSVSVFPDSGTSFPKSGYDSLKYPETMPSQYSAYLSSTGKASISSYQLPSVRAASDELSSFPAYLKSIDTSHPLDQPASSSSLSSQSSYFTKNFSGNQMNPTW</sequence>
<feature type="compositionally biased region" description="Acidic residues" evidence="3">
    <location>
        <begin position="168"/>
        <end position="198"/>
    </location>
</feature>
<proteinExistence type="predicted"/>